<evidence type="ECO:0000313" key="4">
    <source>
        <dbReference type="WBParaSite" id="TTAC_0000161701-mRNA-1"/>
    </source>
</evidence>
<feature type="transmembrane region" description="Helical" evidence="1">
    <location>
        <begin position="44"/>
        <end position="64"/>
    </location>
</feature>
<dbReference type="Proteomes" id="UP000274429">
    <property type="component" value="Unassembled WGS sequence"/>
</dbReference>
<keyword evidence="3" id="KW-1185">Reference proteome</keyword>
<protein>
    <submittedName>
        <fullName evidence="4">Secreted protein</fullName>
    </submittedName>
</protein>
<evidence type="ECO:0000313" key="2">
    <source>
        <dbReference type="EMBL" id="VDM18275.1"/>
    </source>
</evidence>
<dbReference type="WBParaSite" id="TTAC_0000161701-mRNA-1">
    <property type="protein sequence ID" value="TTAC_0000161701-mRNA-1"/>
    <property type="gene ID" value="TTAC_0000161701"/>
</dbReference>
<proteinExistence type="predicted"/>
<reference evidence="4" key="1">
    <citation type="submission" date="2017-02" db="UniProtKB">
        <authorList>
            <consortium name="WormBaseParasite"/>
        </authorList>
    </citation>
    <scope>IDENTIFICATION</scope>
</reference>
<keyword evidence="1" id="KW-0472">Membrane</keyword>
<organism evidence="4">
    <name type="scientific">Hydatigena taeniaeformis</name>
    <name type="common">Feline tapeworm</name>
    <name type="synonym">Taenia taeniaeformis</name>
    <dbReference type="NCBI Taxonomy" id="6205"/>
    <lineage>
        <taxon>Eukaryota</taxon>
        <taxon>Metazoa</taxon>
        <taxon>Spiralia</taxon>
        <taxon>Lophotrochozoa</taxon>
        <taxon>Platyhelminthes</taxon>
        <taxon>Cestoda</taxon>
        <taxon>Eucestoda</taxon>
        <taxon>Cyclophyllidea</taxon>
        <taxon>Taeniidae</taxon>
        <taxon>Hydatigera</taxon>
    </lineage>
</organism>
<dbReference type="EMBL" id="UYWX01000399">
    <property type="protein sequence ID" value="VDM18275.1"/>
    <property type="molecule type" value="Genomic_DNA"/>
</dbReference>
<keyword evidence="1" id="KW-0812">Transmembrane</keyword>
<evidence type="ECO:0000256" key="1">
    <source>
        <dbReference type="SAM" id="Phobius"/>
    </source>
</evidence>
<dbReference type="OrthoDB" id="6275286at2759"/>
<accession>A0A0R3WLH9</accession>
<sequence length="125" mass="14023">MVEFALRHAQAVLPPRPRAAFCAALAYCALWVPRAKMLARLKQMWFVFCVALTFYSQCLSAAPLGGDDLVSLLVCRACDEAFPRSTCLDSQEIQNTCLQNILEEEELLSRKFSLALGHLQCRIDN</sequence>
<reference evidence="2 3" key="2">
    <citation type="submission" date="2018-11" db="EMBL/GenBank/DDBJ databases">
        <authorList>
            <consortium name="Pathogen Informatics"/>
        </authorList>
    </citation>
    <scope>NUCLEOTIDE SEQUENCE [LARGE SCALE GENOMIC DNA]</scope>
</reference>
<evidence type="ECO:0000313" key="3">
    <source>
        <dbReference type="Proteomes" id="UP000274429"/>
    </source>
</evidence>
<name>A0A0R3WLH9_HYDTA</name>
<dbReference type="AlphaFoldDB" id="A0A0R3WLH9"/>
<keyword evidence="1" id="KW-1133">Transmembrane helix</keyword>
<gene>
    <name evidence="2" type="ORF">TTAC_LOCUS1604</name>
</gene>